<dbReference type="AlphaFoldDB" id="A0A212JEX2"/>
<dbReference type="GO" id="GO:0005886">
    <property type="term" value="C:plasma membrane"/>
    <property type="evidence" value="ECO:0007669"/>
    <property type="project" value="TreeGrafter"/>
</dbReference>
<name>A0A212JEX2_9PROT</name>
<feature type="transmembrane region" description="Helical" evidence="1">
    <location>
        <begin position="156"/>
        <end position="178"/>
    </location>
</feature>
<proteinExistence type="predicted"/>
<evidence type="ECO:0000259" key="2">
    <source>
        <dbReference type="Pfam" id="PF09335"/>
    </source>
</evidence>
<protein>
    <recommendedName>
        <fullName evidence="2">VTT domain-containing protein</fullName>
    </recommendedName>
</protein>
<keyword evidence="1" id="KW-0472">Membrane</keyword>
<feature type="transmembrane region" description="Helical" evidence="1">
    <location>
        <begin position="12"/>
        <end position="34"/>
    </location>
</feature>
<reference evidence="3" key="1">
    <citation type="submission" date="2016-04" db="EMBL/GenBank/DDBJ databases">
        <authorList>
            <person name="Evans L.H."/>
            <person name="Alamgir A."/>
            <person name="Owens N."/>
            <person name="Weber N.D."/>
            <person name="Virtaneva K."/>
            <person name="Barbian K."/>
            <person name="Babar A."/>
            <person name="Rosenke K."/>
        </authorList>
    </citation>
    <scope>NUCLEOTIDE SEQUENCE</scope>
    <source>
        <strain evidence="3">86</strain>
    </source>
</reference>
<evidence type="ECO:0000256" key="1">
    <source>
        <dbReference type="SAM" id="Phobius"/>
    </source>
</evidence>
<sequence>MSLEELLQSWGYVAILIGTFLEGETIVIFAGVFASQGMMSLPLVFTCALFGTFFGDQIYFTIGKRWGSRLLYSHPTLKRKTRSVFRLLKKYETGFILSFRFVYGLRNVSPFVIGMNGISHPRFAALNFIAAFVWATLFAGGGYLLGKTLENFLGRLHGVILLGVLGLVVLLSATGIIVNRVRGNRDPRIQRLRRIQAIRQERRAVAASAEK</sequence>
<dbReference type="InterPro" id="IPR051311">
    <property type="entry name" value="DedA_domain"/>
</dbReference>
<dbReference type="EMBL" id="FLUO01000001">
    <property type="protein sequence ID" value="SBV97976.1"/>
    <property type="molecule type" value="Genomic_DNA"/>
</dbReference>
<evidence type="ECO:0000313" key="3">
    <source>
        <dbReference type="EMBL" id="SBV97976.1"/>
    </source>
</evidence>
<keyword evidence="1" id="KW-0812">Transmembrane</keyword>
<accession>A0A212JEX2</accession>
<dbReference type="InterPro" id="IPR032816">
    <property type="entry name" value="VTT_dom"/>
</dbReference>
<keyword evidence="1" id="KW-1133">Transmembrane helix</keyword>
<feature type="transmembrane region" description="Helical" evidence="1">
    <location>
        <begin position="123"/>
        <end position="144"/>
    </location>
</feature>
<dbReference type="Pfam" id="PF09335">
    <property type="entry name" value="VTT_dom"/>
    <property type="match status" value="1"/>
</dbReference>
<feature type="domain" description="VTT" evidence="2">
    <location>
        <begin position="23"/>
        <end position="143"/>
    </location>
</feature>
<dbReference type="PANTHER" id="PTHR42709:SF2">
    <property type="entry name" value="INNER MEMBRANE PROTEIN YOHD"/>
    <property type="match status" value="1"/>
</dbReference>
<dbReference type="PANTHER" id="PTHR42709">
    <property type="entry name" value="ALKALINE PHOSPHATASE LIKE PROTEIN"/>
    <property type="match status" value="1"/>
</dbReference>
<gene>
    <name evidence="3" type="ORF">KL86APRO_10953</name>
</gene>
<feature type="transmembrane region" description="Helical" evidence="1">
    <location>
        <begin position="40"/>
        <end position="62"/>
    </location>
</feature>
<organism evidence="3">
    <name type="scientific">uncultured Alphaproteobacteria bacterium</name>
    <dbReference type="NCBI Taxonomy" id="91750"/>
    <lineage>
        <taxon>Bacteria</taxon>
        <taxon>Pseudomonadati</taxon>
        <taxon>Pseudomonadota</taxon>
        <taxon>Alphaproteobacteria</taxon>
        <taxon>environmental samples</taxon>
    </lineage>
</organism>